<evidence type="ECO:0000313" key="8">
    <source>
        <dbReference type="EMBL" id="CAJ0931701.1"/>
    </source>
</evidence>
<sequence>MEMSGVQWSKLQDLCQVLQCSEECTWLVSADDTIISMSIPLMRLLMQSLTHIKELASAAEEEGSLDDSQPLSAQGTLLDKVEDEEEDDGNEYLWEEDASQGATQTGSVASANIFRSALQIIEETCTDNRHYSITEIQFKTDTRRNKGPARKLTNYEEKGRHERWMNRTMITAKSTLLLETSLEKPVRDADHTGIRKHKSTGEKIPFIGLTKTSSLDKHCCQNGGTCMLGSFCACPKHFTGRHCEFDLRKRYCGSVAHNHWLPKKCALCRCIHGVMYCFPSGACGKSKYRCFPF</sequence>
<comment type="caution">
    <text evidence="5">Lacks conserved residue(s) required for the propagation of feature annotation.</text>
</comment>
<dbReference type="Gene3D" id="2.10.25.10">
    <property type="entry name" value="Laminin"/>
    <property type="match status" value="1"/>
</dbReference>
<evidence type="ECO:0000256" key="2">
    <source>
        <dbReference type="ARBA" id="ARBA00022536"/>
    </source>
</evidence>
<proteinExistence type="inferred from homology"/>
<feature type="region of interest" description="Disordered" evidence="6">
    <location>
        <begin position="60"/>
        <end position="89"/>
    </location>
</feature>
<comment type="caution">
    <text evidence="8">The sequence shown here is derived from an EMBL/GenBank/DDBJ whole genome shotgun (WGS) entry which is preliminary data.</text>
</comment>
<feature type="domain" description="EGF-like" evidence="7">
    <location>
        <begin position="215"/>
        <end position="244"/>
    </location>
</feature>
<feature type="disulfide bond" evidence="5">
    <location>
        <begin position="234"/>
        <end position="243"/>
    </location>
</feature>
<comment type="similarity">
    <text evidence="1">Belongs to the EGF-CFC (Cripto-1/FRL1/Cryptic) family.</text>
</comment>
<evidence type="ECO:0000256" key="4">
    <source>
        <dbReference type="ARBA" id="ARBA00023180"/>
    </source>
</evidence>
<evidence type="ECO:0000256" key="1">
    <source>
        <dbReference type="ARBA" id="ARBA00007384"/>
    </source>
</evidence>
<accession>A0ABN9L2T8</accession>
<gene>
    <name evidence="8" type="ORF">RIMI_LOCUS4834761</name>
</gene>
<reference evidence="8" key="1">
    <citation type="submission" date="2023-07" db="EMBL/GenBank/DDBJ databases">
        <authorList>
            <person name="Stuckert A."/>
        </authorList>
    </citation>
    <scope>NUCLEOTIDE SEQUENCE</scope>
</reference>
<dbReference type="CDD" id="cd00054">
    <property type="entry name" value="EGF_CA"/>
    <property type="match status" value="1"/>
</dbReference>
<evidence type="ECO:0000256" key="5">
    <source>
        <dbReference type="PROSITE-ProRule" id="PRU00076"/>
    </source>
</evidence>
<dbReference type="InterPro" id="IPR000742">
    <property type="entry name" value="EGF"/>
</dbReference>
<protein>
    <recommendedName>
        <fullName evidence="7">EGF-like domain-containing protein</fullName>
    </recommendedName>
</protein>
<organism evidence="8 9">
    <name type="scientific">Ranitomeya imitator</name>
    <name type="common">mimic poison frog</name>
    <dbReference type="NCBI Taxonomy" id="111125"/>
    <lineage>
        <taxon>Eukaryota</taxon>
        <taxon>Metazoa</taxon>
        <taxon>Chordata</taxon>
        <taxon>Craniata</taxon>
        <taxon>Vertebrata</taxon>
        <taxon>Euteleostomi</taxon>
        <taxon>Amphibia</taxon>
        <taxon>Batrachia</taxon>
        <taxon>Anura</taxon>
        <taxon>Neobatrachia</taxon>
        <taxon>Hyloidea</taxon>
        <taxon>Dendrobatidae</taxon>
        <taxon>Dendrobatinae</taxon>
        <taxon>Ranitomeya</taxon>
    </lineage>
</organism>
<dbReference type="Proteomes" id="UP001176940">
    <property type="component" value="Unassembled WGS sequence"/>
</dbReference>
<keyword evidence="3 5" id="KW-1015">Disulfide bond</keyword>
<dbReference type="PROSITE" id="PS50026">
    <property type="entry name" value="EGF_3"/>
    <property type="match status" value="1"/>
</dbReference>
<evidence type="ECO:0000259" key="7">
    <source>
        <dbReference type="PROSITE" id="PS50026"/>
    </source>
</evidence>
<dbReference type="Pfam" id="PF09443">
    <property type="entry name" value="CFC"/>
    <property type="match status" value="1"/>
</dbReference>
<dbReference type="EMBL" id="CAUEEQ010007977">
    <property type="protein sequence ID" value="CAJ0931701.1"/>
    <property type="molecule type" value="Genomic_DNA"/>
</dbReference>
<evidence type="ECO:0000256" key="6">
    <source>
        <dbReference type="SAM" id="MobiDB-lite"/>
    </source>
</evidence>
<dbReference type="SUPFAM" id="SSF57196">
    <property type="entry name" value="EGF/Laminin"/>
    <property type="match status" value="2"/>
</dbReference>
<dbReference type="InterPro" id="IPR019011">
    <property type="entry name" value="Cryptic/Cripto_CFC-dom"/>
</dbReference>
<evidence type="ECO:0000313" key="9">
    <source>
        <dbReference type="Proteomes" id="UP001176940"/>
    </source>
</evidence>
<keyword evidence="2 5" id="KW-0245">EGF-like domain</keyword>
<keyword evidence="9" id="KW-1185">Reference proteome</keyword>
<keyword evidence="4" id="KW-0325">Glycoprotein</keyword>
<name>A0ABN9L2T8_9NEOB</name>
<evidence type="ECO:0000256" key="3">
    <source>
        <dbReference type="ARBA" id="ARBA00023157"/>
    </source>
</evidence>
<dbReference type="PROSITE" id="PS00022">
    <property type="entry name" value="EGF_1"/>
    <property type="match status" value="1"/>
</dbReference>